<dbReference type="InterPro" id="IPR023459">
    <property type="entry name" value="Tscrpt_elong_fac_GreA/B_fam"/>
</dbReference>
<organism evidence="12">
    <name type="scientific">uncultured Mycobacterium sp</name>
    <dbReference type="NCBI Taxonomy" id="171292"/>
    <lineage>
        <taxon>Bacteria</taxon>
        <taxon>Bacillati</taxon>
        <taxon>Actinomycetota</taxon>
        <taxon>Actinomycetes</taxon>
        <taxon>Mycobacteriales</taxon>
        <taxon>Mycobacteriaceae</taxon>
        <taxon>Mycobacterium</taxon>
        <taxon>environmental samples</taxon>
    </lineage>
</organism>
<evidence type="ECO:0000313" key="12">
    <source>
        <dbReference type="EMBL" id="SBS78566.1"/>
    </source>
</evidence>
<dbReference type="SUPFAM" id="SSF54534">
    <property type="entry name" value="FKBP-like"/>
    <property type="match status" value="1"/>
</dbReference>
<dbReference type="GO" id="GO:0003746">
    <property type="term" value="F:translation elongation factor activity"/>
    <property type="evidence" value="ECO:0007669"/>
    <property type="project" value="UniProtKB-KW"/>
</dbReference>
<feature type="domain" description="Transcription elongation factor GreA/GreB N-terminal" evidence="11">
    <location>
        <begin position="8"/>
        <end position="76"/>
    </location>
</feature>
<dbReference type="PANTHER" id="PTHR30437:SF4">
    <property type="entry name" value="TRANSCRIPTION ELONGATION FACTOR GREA"/>
    <property type="match status" value="1"/>
</dbReference>
<comment type="similarity">
    <text evidence="1 8 9">Belongs to the GreA/GreB family.</text>
</comment>
<accession>A0A1Y5PIK5</accession>
<dbReference type="PANTHER" id="PTHR30437">
    <property type="entry name" value="TRANSCRIPTION ELONGATION FACTOR GREA"/>
    <property type="match status" value="1"/>
</dbReference>
<proteinExistence type="inferred from homology"/>
<evidence type="ECO:0000256" key="4">
    <source>
        <dbReference type="ARBA" id="ARBA00023125"/>
    </source>
</evidence>
<gene>
    <name evidence="8 12" type="primary">greA</name>
    <name evidence="12" type="ORF">MHPYR_60054</name>
</gene>
<dbReference type="NCBIfam" id="NF001262">
    <property type="entry name" value="PRK00226.1-3"/>
    <property type="match status" value="1"/>
</dbReference>
<dbReference type="EMBL" id="FLQS01000056">
    <property type="protein sequence ID" value="SBS78566.1"/>
    <property type="molecule type" value="Genomic_DNA"/>
</dbReference>
<evidence type="ECO:0000256" key="5">
    <source>
        <dbReference type="ARBA" id="ARBA00023163"/>
    </source>
</evidence>
<evidence type="ECO:0000256" key="6">
    <source>
        <dbReference type="ARBA" id="ARBA00024916"/>
    </source>
</evidence>
<dbReference type="Gene3D" id="3.10.50.30">
    <property type="entry name" value="Transcription elongation factor, GreA/GreB, C-terminal domain"/>
    <property type="match status" value="1"/>
</dbReference>
<dbReference type="PIRSF" id="PIRSF006092">
    <property type="entry name" value="GreA_GreB"/>
    <property type="match status" value="1"/>
</dbReference>
<evidence type="ECO:0000259" key="11">
    <source>
        <dbReference type="Pfam" id="PF03449"/>
    </source>
</evidence>
<dbReference type="PROSITE" id="PS00830">
    <property type="entry name" value="GREAB_2"/>
    <property type="match status" value="1"/>
</dbReference>
<dbReference type="GO" id="GO:0032784">
    <property type="term" value="P:regulation of DNA-templated transcription elongation"/>
    <property type="evidence" value="ECO:0007669"/>
    <property type="project" value="UniProtKB-UniRule"/>
</dbReference>
<dbReference type="GO" id="GO:0070063">
    <property type="term" value="F:RNA polymerase binding"/>
    <property type="evidence" value="ECO:0007669"/>
    <property type="project" value="InterPro"/>
</dbReference>
<dbReference type="GO" id="GO:0006354">
    <property type="term" value="P:DNA-templated transcription elongation"/>
    <property type="evidence" value="ECO:0007669"/>
    <property type="project" value="TreeGrafter"/>
</dbReference>
<dbReference type="InterPro" id="IPR036953">
    <property type="entry name" value="GreA/GreB_C_sf"/>
</dbReference>
<dbReference type="GO" id="GO:0003677">
    <property type="term" value="F:DNA binding"/>
    <property type="evidence" value="ECO:0007669"/>
    <property type="project" value="UniProtKB-UniRule"/>
</dbReference>
<dbReference type="FunFam" id="1.10.287.180:FF:000001">
    <property type="entry name" value="Transcription elongation factor GreA"/>
    <property type="match status" value="1"/>
</dbReference>
<sequence length="164" mass="18171">MSDIQVTWLTQESHDRLKTELDQLIANRPIIAAEINDRREEGDLRENGGYHAAREEQGQQEARIRQLQELLNTAKVGEAPKQSGVALPGSVVKVYYDGDESDTETFLIATRQEGIDHDKLEVYSPVSPLGAALLQAKVGDTREYNVPSGKTVKVTLVSAEPYHS</sequence>
<keyword evidence="4 8" id="KW-0238">DNA-binding</keyword>
<dbReference type="NCBIfam" id="TIGR01462">
    <property type="entry name" value="greA"/>
    <property type="match status" value="1"/>
</dbReference>
<evidence type="ECO:0000256" key="1">
    <source>
        <dbReference type="ARBA" id="ARBA00008213"/>
    </source>
</evidence>
<dbReference type="InterPro" id="IPR028624">
    <property type="entry name" value="Tscrpt_elong_fac_GreA/B"/>
</dbReference>
<evidence type="ECO:0000256" key="2">
    <source>
        <dbReference type="ARBA" id="ARBA00013729"/>
    </source>
</evidence>
<dbReference type="Pfam" id="PF01272">
    <property type="entry name" value="GreA_GreB"/>
    <property type="match status" value="1"/>
</dbReference>
<evidence type="ECO:0000256" key="7">
    <source>
        <dbReference type="ARBA" id="ARBA00030776"/>
    </source>
</evidence>
<dbReference type="SUPFAM" id="SSF46557">
    <property type="entry name" value="GreA transcript cleavage protein, N-terminal domain"/>
    <property type="match status" value="1"/>
</dbReference>
<evidence type="ECO:0000256" key="8">
    <source>
        <dbReference type="HAMAP-Rule" id="MF_00105"/>
    </source>
</evidence>
<dbReference type="InterPro" id="IPR006359">
    <property type="entry name" value="Tscrpt_elong_fac_GreA"/>
</dbReference>
<dbReference type="AlphaFoldDB" id="A0A1Y5PIK5"/>
<keyword evidence="12" id="KW-0648">Protein biosynthesis</keyword>
<dbReference type="HAMAP" id="MF_00105">
    <property type="entry name" value="GreA_GreB"/>
    <property type="match status" value="1"/>
</dbReference>
<reference evidence="12" key="1">
    <citation type="submission" date="2016-03" db="EMBL/GenBank/DDBJ databases">
        <authorList>
            <person name="Ploux O."/>
        </authorList>
    </citation>
    <scope>NUCLEOTIDE SEQUENCE</scope>
    <source>
        <strain evidence="12">UC10</strain>
    </source>
</reference>
<keyword evidence="5 8" id="KW-0804">Transcription</keyword>
<evidence type="ECO:0000259" key="10">
    <source>
        <dbReference type="Pfam" id="PF01272"/>
    </source>
</evidence>
<dbReference type="InterPro" id="IPR018151">
    <property type="entry name" value="TF_GreA/GreB_CS"/>
</dbReference>
<comment type="function">
    <text evidence="6 8 9">Necessary for efficient RNA polymerase transcription elongation past template-encoded arresting sites. The arresting sites in DNA have the property of trapping a certain fraction of elongating RNA polymerases that pass through, resulting in locked ternary complexes. Cleavage of the nascent transcript by cleavage factors such as GreA or GreB allows the resumption of elongation from the new 3'terminus. GreA releases sequences of 2 to 3 nucleotides.</text>
</comment>
<dbReference type="InterPro" id="IPR036805">
    <property type="entry name" value="Tscrpt_elong_fac_GreA/B_N_sf"/>
</dbReference>
<name>A0A1Y5PIK5_9MYCO</name>
<feature type="domain" description="Transcription elongation factor GreA/GreB C-terminal" evidence="10">
    <location>
        <begin position="82"/>
        <end position="160"/>
    </location>
</feature>
<dbReference type="Pfam" id="PF03449">
    <property type="entry name" value="GreA_GreB_N"/>
    <property type="match status" value="1"/>
</dbReference>
<keyword evidence="12" id="KW-0251">Elongation factor</keyword>
<protein>
    <recommendedName>
        <fullName evidence="2 8">Transcription elongation factor GreA</fullName>
    </recommendedName>
    <alternativeName>
        <fullName evidence="7 8">Transcript cleavage factor GreA</fullName>
    </alternativeName>
</protein>
<keyword evidence="3 8" id="KW-0805">Transcription regulation</keyword>
<dbReference type="InterPro" id="IPR001437">
    <property type="entry name" value="Tscrpt_elong_fac_GreA/B_C"/>
</dbReference>
<dbReference type="PROSITE" id="PS00829">
    <property type="entry name" value="GREAB_1"/>
    <property type="match status" value="1"/>
</dbReference>
<evidence type="ECO:0000256" key="3">
    <source>
        <dbReference type="ARBA" id="ARBA00023015"/>
    </source>
</evidence>
<evidence type="ECO:0000256" key="9">
    <source>
        <dbReference type="RuleBase" id="RU000556"/>
    </source>
</evidence>
<dbReference type="Gene3D" id="1.10.287.180">
    <property type="entry name" value="Transcription elongation factor, GreA/GreB, N-terminal domain"/>
    <property type="match status" value="1"/>
</dbReference>
<dbReference type="InterPro" id="IPR022691">
    <property type="entry name" value="Tscrpt_elong_fac_GreA/B_N"/>
</dbReference>